<proteinExistence type="predicted"/>
<evidence type="ECO:0000313" key="1">
    <source>
        <dbReference type="EMBL" id="JAE06566.1"/>
    </source>
</evidence>
<reference evidence="1" key="1">
    <citation type="submission" date="2014-09" db="EMBL/GenBank/DDBJ databases">
        <authorList>
            <person name="Magalhaes I.L.F."/>
            <person name="Oliveira U."/>
            <person name="Santos F.R."/>
            <person name="Vidigal T.H.D.A."/>
            <person name="Brescovit A.D."/>
            <person name="Santos A.J."/>
        </authorList>
    </citation>
    <scope>NUCLEOTIDE SEQUENCE</scope>
    <source>
        <tissue evidence="1">Shoot tissue taken approximately 20 cm above the soil surface</tissue>
    </source>
</reference>
<name>A0A0A9F8U9_ARUDO</name>
<protein>
    <submittedName>
        <fullName evidence="1">Uncharacterized protein</fullName>
    </submittedName>
</protein>
<reference evidence="1" key="2">
    <citation type="journal article" date="2015" name="Data Brief">
        <title>Shoot transcriptome of the giant reed, Arundo donax.</title>
        <authorList>
            <person name="Barrero R.A."/>
            <person name="Guerrero F.D."/>
            <person name="Moolhuijzen P."/>
            <person name="Goolsby J.A."/>
            <person name="Tidwell J."/>
            <person name="Bellgard S.E."/>
            <person name="Bellgard M.I."/>
        </authorList>
    </citation>
    <scope>NUCLEOTIDE SEQUENCE</scope>
    <source>
        <tissue evidence="1">Shoot tissue taken approximately 20 cm above the soil surface</tissue>
    </source>
</reference>
<accession>A0A0A9F8U9</accession>
<dbReference type="AlphaFoldDB" id="A0A0A9F8U9"/>
<dbReference type="EMBL" id="GBRH01191330">
    <property type="protein sequence ID" value="JAE06566.1"/>
    <property type="molecule type" value="Transcribed_RNA"/>
</dbReference>
<sequence length="37" mass="4280">MQRLFRVQLQKTKYGRKSLCDFCVSGRPFSTHASVFG</sequence>
<organism evidence="1">
    <name type="scientific">Arundo donax</name>
    <name type="common">Giant reed</name>
    <name type="synonym">Donax arundinaceus</name>
    <dbReference type="NCBI Taxonomy" id="35708"/>
    <lineage>
        <taxon>Eukaryota</taxon>
        <taxon>Viridiplantae</taxon>
        <taxon>Streptophyta</taxon>
        <taxon>Embryophyta</taxon>
        <taxon>Tracheophyta</taxon>
        <taxon>Spermatophyta</taxon>
        <taxon>Magnoliopsida</taxon>
        <taxon>Liliopsida</taxon>
        <taxon>Poales</taxon>
        <taxon>Poaceae</taxon>
        <taxon>PACMAD clade</taxon>
        <taxon>Arundinoideae</taxon>
        <taxon>Arundineae</taxon>
        <taxon>Arundo</taxon>
    </lineage>
</organism>